<feature type="domain" description="SpaA-like prealbumin fold" evidence="5">
    <location>
        <begin position="1114"/>
        <end position="1205"/>
    </location>
</feature>
<dbReference type="Pfam" id="PF17802">
    <property type="entry name" value="SpaA"/>
    <property type="match status" value="15"/>
</dbReference>
<proteinExistence type="inferred from homology"/>
<feature type="domain" description="SpaA-like prealbumin fold" evidence="5">
    <location>
        <begin position="517"/>
        <end position="600"/>
    </location>
</feature>
<feature type="domain" description="Thioester" evidence="4">
    <location>
        <begin position="82"/>
        <end position="180"/>
    </location>
</feature>
<dbReference type="EMBL" id="ABCC02000033">
    <property type="protein sequence ID" value="EDP15952.1"/>
    <property type="molecule type" value="Genomic_DNA"/>
</dbReference>
<dbReference type="SUPFAM" id="SSF49478">
    <property type="entry name" value="Cna protein B-type domain"/>
    <property type="match status" value="14"/>
</dbReference>
<dbReference type="InterPro" id="IPR013783">
    <property type="entry name" value="Ig-like_fold"/>
</dbReference>
<keyword evidence="2" id="KW-0964">Secreted</keyword>
<feature type="domain" description="SpaA-like prealbumin fold" evidence="5">
    <location>
        <begin position="1209"/>
        <end position="1299"/>
    </location>
</feature>
<feature type="domain" description="SpaA-like prealbumin fold" evidence="5">
    <location>
        <begin position="333"/>
        <end position="420"/>
    </location>
</feature>
<dbReference type="PANTHER" id="PTHR36108:SF13">
    <property type="entry name" value="COLOSSIN-B-RELATED"/>
    <property type="match status" value="1"/>
</dbReference>
<gene>
    <name evidence="6" type="ORF">CLOBOL_04123</name>
</gene>
<dbReference type="InterPro" id="IPR013552">
    <property type="entry name" value="Thioester_dom"/>
</dbReference>
<evidence type="ECO:0000313" key="6">
    <source>
        <dbReference type="EMBL" id="EDP15952.1"/>
    </source>
</evidence>
<dbReference type="Gene3D" id="2.60.40.10">
    <property type="entry name" value="Immunoglobulins"/>
    <property type="match status" value="15"/>
</dbReference>
<dbReference type="InterPro" id="IPR041033">
    <property type="entry name" value="SpaA_PFL_dom_1"/>
</dbReference>
<feature type="domain" description="SpaA-like prealbumin fold" evidence="5">
    <location>
        <begin position="1569"/>
        <end position="1655"/>
    </location>
</feature>
<name>A8RUU4_ENTBW</name>
<evidence type="ECO:0000259" key="5">
    <source>
        <dbReference type="Pfam" id="PF17802"/>
    </source>
</evidence>
<accession>A8RUU4</accession>
<feature type="domain" description="SpaA-like prealbumin fold" evidence="5">
    <location>
        <begin position="796"/>
        <end position="882"/>
    </location>
</feature>
<dbReference type="PANTHER" id="PTHR36108">
    <property type="entry name" value="COLOSSIN-B-RELATED"/>
    <property type="match status" value="1"/>
</dbReference>
<evidence type="ECO:0000256" key="2">
    <source>
        <dbReference type="ARBA" id="ARBA00022525"/>
    </source>
</evidence>
<reference evidence="6 7" key="2">
    <citation type="submission" date="2007-09" db="EMBL/GenBank/DDBJ databases">
        <title>Draft genome sequence of Clostridium bolteae (ATCC BAA-613).</title>
        <authorList>
            <person name="Sudarsanam P."/>
            <person name="Ley R."/>
            <person name="Guruge J."/>
            <person name="Turnbaugh P.J."/>
            <person name="Mahowald M."/>
            <person name="Liep D."/>
            <person name="Gordon J."/>
        </authorList>
    </citation>
    <scope>NUCLEOTIDE SEQUENCE [LARGE SCALE GENOMIC DNA]</scope>
    <source>
        <strain evidence="7">ATCC BAA-613 / DSM 15670 / CCUG 46953 / JCM 12243 / WAL 16351</strain>
    </source>
</reference>
<dbReference type="PaxDb" id="411902-CLOBOL_04123"/>
<dbReference type="eggNOG" id="COG4932">
    <property type="taxonomic scope" value="Bacteria"/>
</dbReference>
<comment type="caution">
    <text evidence="6">The sequence shown here is derived from an EMBL/GenBank/DDBJ whole genome shotgun (WGS) entry which is preliminary data.</text>
</comment>
<feature type="domain" description="SpaA-like prealbumin fold" evidence="5">
    <location>
        <begin position="888"/>
        <end position="959"/>
    </location>
</feature>
<organism evidence="6 7">
    <name type="scientific">Enterocloster bolteae (strain ATCC BAA-613 / DSM 15670 / CCUG 46953 / JCM 12243 / WAL 16351)</name>
    <name type="common">Clostridium bolteae</name>
    <dbReference type="NCBI Taxonomy" id="411902"/>
    <lineage>
        <taxon>Bacteria</taxon>
        <taxon>Bacillati</taxon>
        <taxon>Bacillota</taxon>
        <taxon>Clostridia</taxon>
        <taxon>Lachnospirales</taxon>
        <taxon>Lachnospiraceae</taxon>
        <taxon>Enterocloster</taxon>
    </lineage>
</organism>
<feature type="domain" description="SpaA-like prealbumin fold" evidence="5">
    <location>
        <begin position="427"/>
        <end position="505"/>
    </location>
</feature>
<feature type="domain" description="SpaA-like prealbumin fold" evidence="5">
    <location>
        <begin position="606"/>
        <end position="688"/>
    </location>
</feature>
<sequence length="1938" mass="212026">MPKINKEGTQMCKTRRIIAFLLAMLIAIPTISLSTVHAAEEGSDITKITVVKGKDINDIKYDGRNVLHSSAWWYDEEGNKNPAFCVDPNKAGPGEYFAGKYDLNVAGAETNEKIAAIINNSIPYKTYQELGVNSEEEAYAATKAAIWCVIGVSQYTDRGKWNAPDKPQVTALFNKLVDLALNNPEPVKAAVYGTIKVDEEPVEEGNYFVQRFQVKETSNSGKKITKYKVELTGDYPVGTIITGEDGIEKTQFKGDETFAIRIPKTSVPVGGSVEANVKISANLYSNVILIGKPLNGLDGKVQDMEIGMPNQPITINAKMVIGKSTETDESGDGKLKVIKLDATDNATPLAGVTFDCYNAQGHLIDTGTTDESGIWEPNITESGTYTVVERSTNNRYQLTEPTTLVITVEPDQTATATFRDYPPHIVVTEKEDAETGEPIPGVQYEIMQIDGKGAWRATGKTDAEGKITWEDVPDGTYLVREVSTVEGYILDQTPQYVTVRNGQAAGLKFLNSKFPGLTIIKIDQQTGEVITDPATFKVEQVDGSYTTTVTTENGVATLKNVPVGTYKITEVTAPEGYALGDCPQTVYLGKDKNVQVVMKNLKKPVLTIEKIDGQTGDPVPGTKFEIKKSDGTLIGTVTTGADGKVTVGMKGGELGYLDPDVYTVTEVFVPEPYVLTGEHQDIRLNAGDSKSLLFANLEMPSITVEKYDEETGEKLPGAQFAIYEQADTARPVVEGMTDENGKFTSGYIKPGTYVVKELNPPPGYMFSDKTSPDRVIVAKPGDGEIIVKVDNIKLPELTIKKIDSVTKEPIPGVVYEVKEVDDTSVQPTTATTDENGMIVIPGLKAGTYEITEISTPKPYILNDTPQRVKLEAGDHKTLMFENIKYPTLIIEKTDYTTNKGIPNTTFKIEHEEDDGAITTVGTFKTDENGRIKLPYVEPGWYIITETIPAQGYQKPTNPVTRIYLNPGDNSYLKDDNIAGGGGTGGIGGGTTTDGIEITSGNDYEVVDGIVNYPLNSLVIKKADANTGEMLDGATFEVFRITGETSGQNGKLICTATTDHSGVIVITGLEAGAYAVREAKAPNNYIIAETDMQTVNMKADGTSVVEVVFRNYPYGSLLITKVDALTNKPLSNATFQVTTGDGTVVGNSNGMYTTNSDGEILIPNLKPGSYVVTERIAPEGYACDTKPQTIEIGTDGATYKVHFQNQPMCSLVILKKDADNGNPLSGAQFKVTTSKGDVIGRNNGIFTTDSNGSITISYLAKDSYIVEEVKAPDGYVLEEQSKTIALDYGKTYTLEFTNKKMTSLVVKKIDAVTGEPLPGAKFFVEKQNGEHVGEYTTDNTGTILLPTLDPDWYVVRETKAPEGYILDETPKTVEVKTNVPTVVTFDNKPLSGIKIVKTDSETGEPLEGVSFSVSKMNGEKIGTFKTDKEGMVYISDLEDGYYTVTETEGLEGYHWDKEPKTVEVKSGKQTILEVENQPYSGLVIEKTNSRTGDPIEGVEFLVTKFNGEQIGYYETDESGLIVIEGLEEGTYLVKETKEAKGYKLDSEAKEVEIKDGKRTTLKVENDPMSSVLIHKIDSVTGEGIPGVKFLLYDSDNEPIGQFETDDEGYIWIRKELPEGKYKLRELEPAEGYISDNSEKTFYVQKGRTTEIEWENTPEVGQIVITKRSSEFNELTGLPAGSPLSGAVFEIYNTTGNLVDKISSGSNGVAASKGLPVGVYTIKEVSAPRYYALNDKTLLAEIRHNGDIVRFEVLNSSISLNLTVQKKGPNAASPGQTIQYDIYEVQNGSTGTLENFYIHDRIPTDATRALKIVTGTYSERMYYKITYKTNYRDYRVLAENLLTKNSYEYSLHPNVLGLANGEYVTDVRLEFPKASPGFKMLENMSVFCQVMPNMPKDYRIVNRADVGGRYGNEWESAKTSWNTTVWTVNTPPVTLPKTGY</sequence>
<feature type="domain" description="SpaA-like prealbumin fold" evidence="5">
    <location>
        <begin position="1679"/>
        <end position="1751"/>
    </location>
</feature>
<feature type="domain" description="SpaA-like prealbumin fold" evidence="5">
    <location>
        <begin position="1481"/>
        <end position="1565"/>
    </location>
</feature>
<evidence type="ECO:0000256" key="3">
    <source>
        <dbReference type="ARBA" id="ARBA00022729"/>
    </source>
</evidence>
<feature type="domain" description="SpaA-like prealbumin fold" evidence="5">
    <location>
        <begin position="1302"/>
        <end position="1387"/>
    </location>
</feature>
<keyword evidence="3" id="KW-0732">Signal</keyword>
<comment type="similarity">
    <text evidence="1">Belongs to the serine-aspartate repeat-containing protein (SDr) family.</text>
</comment>
<evidence type="ECO:0000256" key="1">
    <source>
        <dbReference type="ARBA" id="ARBA00007257"/>
    </source>
</evidence>
<dbReference type="Pfam" id="PF08341">
    <property type="entry name" value="TED"/>
    <property type="match status" value="1"/>
</dbReference>
<evidence type="ECO:0008006" key="8">
    <source>
        <dbReference type="Google" id="ProtNLM"/>
    </source>
</evidence>
<dbReference type="HOGENOM" id="CLU_000888_0_0_9"/>
<evidence type="ECO:0000259" key="4">
    <source>
        <dbReference type="Pfam" id="PF08341"/>
    </source>
</evidence>
<feature type="domain" description="SpaA-like prealbumin fold" evidence="5">
    <location>
        <begin position="1016"/>
        <end position="1106"/>
    </location>
</feature>
<feature type="domain" description="SpaA-like prealbumin fold" evidence="5">
    <location>
        <begin position="1392"/>
        <end position="1476"/>
    </location>
</feature>
<reference evidence="6 7" key="1">
    <citation type="submission" date="2007-08" db="EMBL/GenBank/DDBJ databases">
        <authorList>
            <person name="Fulton L."/>
            <person name="Clifton S."/>
            <person name="Fulton B."/>
            <person name="Xu J."/>
            <person name="Minx P."/>
            <person name="Pepin K.H."/>
            <person name="Johnson M."/>
            <person name="Thiruvilangam P."/>
            <person name="Bhonagiri V."/>
            <person name="Nash W.E."/>
            <person name="Mardis E.R."/>
            <person name="Wilson R.K."/>
        </authorList>
    </citation>
    <scope>NUCLEOTIDE SEQUENCE [LARGE SCALE GENOMIC DNA]</scope>
    <source>
        <strain evidence="7">ATCC BAA-613 / DSM 15670 / CCUG 46953 / JCM 12243 / WAL 16351</strain>
    </source>
</reference>
<dbReference type="Proteomes" id="UP000005396">
    <property type="component" value="Unassembled WGS sequence"/>
</dbReference>
<feature type="domain" description="SpaA-like prealbumin fold" evidence="5">
    <location>
        <begin position="701"/>
        <end position="781"/>
    </location>
</feature>
<evidence type="ECO:0000313" key="7">
    <source>
        <dbReference type="Proteomes" id="UP000005396"/>
    </source>
</evidence>
<protein>
    <recommendedName>
        <fullName evidence="8">Cna protein B-type domain protein</fullName>
    </recommendedName>
</protein>